<evidence type="ECO:0000313" key="2">
    <source>
        <dbReference type="Proteomes" id="UP000002630"/>
    </source>
</evidence>
<proteinExistence type="predicted"/>
<dbReference type="Pfam" id="PF05725">
    <property type="entry name" value="FNIP"/>
    <property type="match status" value="1"/>
</dbReference>
<dbReference type="Gene3D" id="3.80.10.10">
    <property type="entry name" value="Ribonuclease Inhibitor"/>
    <property type="match status" value="1"/>
</dbReference>
<dbReference type="InterPro" id="IPR008615">
    <property type="entry name" value="FNIP"/>
</dbReference>
<dbReference type="AlphaFoldDB" id="D8LHT8"/>
<dbReference type="SUPFAM" id="SSF52058">
    <property type="entry name" value="L domain-like"/>
    <property type="match status" value="1"/>
</dbReference>
<dbReference type="EMBL" id="FN648376">
    <property type="protein sequence ID" value="CBN74369.1"/>
    <property type="molecule type" value="Genomic_DNA"/>
</dbReference>
<dbReference type="OrthoDB" id="417426at2759"/>
<dbReference type="InParanoid" id="D8LHT8"/>
<dbReference type="EMBL" id="FN649738">
    <property type="protein sequence ID" value="CBN74369.1"/>
    <property type="molecule type" value="Genomic_DNA"/>
</dbReference>
<reference evidence="1 2" key="1">
    <citation type="journal article" date="2010" name="Nature">
        <title>The Ectocarpus genome and the independent evolution of multicellularity in brown algae.</title>
        <authorList>
            <person name="Cock J.M."/>
            <person name="Sterck L."/>
            <person name="Rouze P."/>
            <person name="Scornet D."/>
            <person name="Allen A.E."/>
            <person name="Amoutzias G."/>
            <person name="Anthouard V."/>
            <person name="Artiguenave F."/>
            <person name="Aury J.M."/>
            <person name="Badger J.H."/>
            <person name="Beszteri B."/>
            <person name="Billiau K."/>
            <person name="Bonnet E."/>
            <person name="Bothwell J.H."/>
            <person name="Bowler C."/>
            <person name="Boyen C."/>
            <person name="Brownlee C."/>
            <person name="Carrano C.J."/>
            <person name="Charrier B."/>
            <person name="Cho G.Y."/>
            <person name="Coelho S.M."/>
            <person name="Collen J."/>
            <person name="Corre E."/>
            <person name="Da Silva C."/>
            <person name="Delage L."/>
            <person name="Delaroque N."/>
            <person name="Dittami S.M."/>
            <person name="Doulbeau S."/>
            <person name="Elias M."/>
            <person name="Farnham G."/>
            <person name="Gachon C.M."/>
            <person name="Gschloessl B."/>
            <person name="Heesch S."/>
            <person name="Jabbari K."/>
            <person name="Jubin C."/>
            <person name="Kawai H."/>
            <person name="Kimura K."/>
            <person name="Kloareg B."/>
            <person name="Kupper F.C."/>
            <person name="Lang D."/>
            <person name="Le Bail A."/>
            <person name="Leblanc C."/>
            <person name="Lerouge P."/>
            <person name="Lohr M."/>
            <person name="Lopez P.J."/>
            <person name="Martens C."/>
            <person name="Maumus F."/>
            <person name="Michel G."/>
            <person name="Miranda-Saavedra D."/>
            <person name="Morales J."/>
            <person name="Moreau H."/>
            <person name="Motomura T."/>
            <person name="Nagasato C."/>
            <person name="Napoli C.A."/>
            <person name="Nelson D.R."/>
            <person name="Nyvall-Collen P."/>
            <person name="Peters A.F."/>
            <person name="Pommier C."/>
            <person name="Potin P."/>
            <person name="Poulain J."/>
            <person name="Quesneville H."/>
            <person name="Read B."/>
            <person name="Rensing S.A."/>
            <person name="Ritter A."/>
            <person name="Rousvoal S."/>
            <person name="Samanta M."/>
            <person name="Samson G."/>
            <person name="Schroeder D.C."/>
            <person name="Segurens B."/>
            <person name="Strittmatter M."/>
            <person name="Tonon T."/>
            <person name="Tregear J.W."/>
            <person name="Valentin K."/>
            <person name="von Dassow P."/>
            <person name="Yamagishi T."/>
            <person name="Van de Peer Y."/>
            <person name="Wincker P."/>
        </authorList>
    </citation>
    <scope>NUCLEOTIDE SEQUENCE [LARGE SCALE GENOMIC DNA]</scope>
    <source>
        <strain evidence="2">Ec32 / CCAP1310/4</strain>
    </source>
</reference>
<dbReference type="Proteomes" id="UP000002630">
    <property type="component" value="Linkage Group LG13"/>
</dbReference>
<name>D8LHT8_ECTSI</name>
<evidence type="ECO:0000313" key="1">
    <source>
        <dbReference type="EMBL" id="CBN74369.1"/>
    </source>
</evidence>
<accession>D8LHT8</accession>
<protein>
    <submittedName>
        <fullName evidence="1">Uncharacterized protein</fullName>
    </submittedName>
</protein>
<keyword evidence="2" id="KW-1185">Reference proteome</keyword>
<dbReference type="InterPro" id="IPR032675">
    <property type="entry name" value="LRR_dom_sf"/>
</dbReference>
<dbReference type="PANTHER" id="PTHR32134">
    <property type="entry name" value="FNIP REPEAT-CONTAINING PROTEIN"/>
    <property type="match status" value="1"/>
</dbReference>
<dbReference type="PANTHER" id="PTHR32134:SF92">
    <property type="entry name" value="FNIP REPEAT-CONTAINING PROTEIN"/>
    <property type="match status" value="1"/>
</dbReference>
<sequence length="341" mass="38218">MLIGEGVPQIRLATVLPNVVQAQRQADIPPTRVLQPRRVLRLKWTFRSRAWWTETTEETPNSWAGASSVGNVDLSEVQWPEGIKEVNLLLFDGDIEGVAWPAGLERLSFCALRLSYGSSGFANRGSFNRSLVGANFPSDLREIFLGDAFDQPIEDVVWPSGLERLSFPGCNQPIDNVRWPPALKSLEFSPPSQICLREDPNTRLDVLEPHRDRFNSPFTNLPASLEALWLGNNFCQSLEGVNWPSGLVTLGLGSRFTGLNGGVSWPPNLQNLYLVNEMDWLEYPKSCMVTIVKDYDTESQSFDAERDGFDDLDHDFYDPDLDNGYEDCFDGGDDDDGSYAM</sequence>
<dbReference type="InterPro" id="IPR051251">
    <property type="entry name" value="STK_FNIP-Repeat"/>
</dbReference>
<organism evidence="1 2">
    <name type="scientific">Ectocarpus siliculosus</name>
    <name type="common">Brown alga</name>
    <name type="synonym">Conferva siliculosa</name>
    <dbReference type="NCBI Taxonomy" id="2880"/>
    <lineage>
        <taxon>Eukaryota</taxon>
        <taxon>Sar</taxon>
        <taxon>Stramenopiles</taxon>
        <taxon>Ochrophyta</taxon>
        <taxon>PX clade</taxon>
        <taxon>Phaeophyceae</taxon>
        <taxon>Ectocarpales</taxon>
        <taxon>Ectocarpaceae</taxon>
        <taxon>Ectocarpus</taxon>
    </lineage>
</organism>
<gene>
    <name evidence="1" type="ORF">Esi_0020_0042</name>
</gene>